<sequence>MMKLTEDGNRIEGRGITLEQLRAFVFIAEHRSFGSAGEALGRTQSTLSAGLRRLEEDVGCRLIERKQGHILGLTDEGRQLLPAARDILARTSRALGALSKRNMTGQIALGVPDDFETGNLNRIISLCLEENPGLKVQITSASSAVLSALAARQEIDVVITKSMAGQPLTSENDRLLWVETLHWVSAGTLNFNQPDEIPLVTFPEGCVIRHCAVAALENASRRYYFSYVSGSFNNIRSAAVSGLGIGLLPKSALTGELYELTPQDGAPSVPAIQLILSIVRPGRLNQLFSSYIERGLMR</sequence>
<dbReference type="PANTHER" id="PTHR30579">
    <property type="entry name" value="TRANSCRIPTIONAL REGULATOR"/>
    <property type="match status" value="1"/>
</dbReference>
<dbReference type="PANTHER" id="PTHR30579:SF7">
    <property type="entry name" value="HTH-TYPE TRANSCRIPTIONAL REGULATOR LRHA-RELATED"/>
    <property type="match status" value="1"/>
</dbReference>
<protein>
    <submittedName>
        <fullName evidence="6">Putative LysR family transcriptional regulator</fullName>
    </submittedName>
</protein>
<comment type="similarity">
    <text evidence="1">Belongs to the LysR transcriptional regulatory family.</text>
</comment>
<evidence type="ECO:0000259" key="5">
    <source>
        <dbReference type="PROSITE" id="PS50931"/>
    </source>
</evidence>
<dbReference type="InterPro" id="IPR050176">
    <property type="entry name" value="LTTR"/>
</dbReference>
<reference evidence="6 7" key="1">
    <citation type="journal article" date="2012" name="J. Bacteriol.">
        <title>Complete genome sequence of the B12-producing Shimwellia blattae strain DSM 4481, isolated from a cockroach.</title>
        <authorList>
            <person name="Brzuszkiewicz E."/>
            <person name="Waschkowitz T."/>
            <person name="Wiezer A."/>
            <person name="Daniel R."/>
        </authorList>
    </citation>
    <scope>NUCLEOTIDE SEQUENCE [LARGE SCALE GENOMIC DNA]</scope>
    <source>
        <strain evidence="7">ATCC 29907 / DSM 4481 / JCM 1650 / NBRC 105725 / CDC 9005-74</strain>
    </source>
</reference>
<keyword evidence="3" id="KW-0238">DNA-binding</keyword>
<proteinExistence type="inferred from homology"/>
<dbReference type="SUPFAM" id="SSF53850">
    <property type="entry name" value="Periplasmic binding protein-like II"/>
    <property type="match status" value="1"/>
</dbReference>
<dbReference type="Pfam" id="PF00126">
    <property type="entry name" value="HTH_1"/>
    <property type="match status" value="1"/>
</dbReference>
<dbReference type="RefSeq" id="WP_014716159.1">
    <property type="nucleotide sequence ID" value="NC_017910.1"/>
</dbReference>
<keyword evidence="7" id="KW-1185">Reference proteome</keyword>
<evidence type="ECO:0000313" key="7">
    <source>
        <dbReference type="Proteomes" id="UP000001955"/>
    </source>
</evidence>
<dbReference type="SUPFAM" id="SSF46785">
    <property type="entry name" value="Winged helix' DNA-binding domain"/>
    <property type="match status" value="1"/>
</dbReference>
<dbReference type="EMBL" id="CP001560">
    <property type="protein sequence ID" value="AFJ48182.1"/>
    <property type="molecule type" value="Genomic_DNA"/>
</dbReference>
<organism evidence="6 7">
    <name type="scientific">Shimwellia blattae (strain ATCC 29907 / DSM 4481 / JCM 1650 / NBRC 105725 / CDC 9005-74)</name>
    <name type="common">Escherichia blattae</name>
    <dbReference type="NCBI Taxonomy" id="630626"/>
    <lineage>
        <taxon>Bacteria</taxon>
        <taxon>Pseudomonadati</taxon>
        <taxon>Pseudomonadota</taxon>
        <taxon>Gammaproteobacteria</taxon>
        <taxon>Enterobacterales</taxon>
        <taxon>Enterobacteriaceae</taxon>
        <taxon>Shimwellia</taxon>
    </lineage>
</organism>
<dbReference type="InterPro" id="IPR036388">
    <property type="entry name" value="WH-like_DNA-bd_sf"/>
</dbReference>
<evidence type="ECO:0000313" key="6">
    <source>
        <dbReference type="EMBL" id="AFJ48182.1"/>
    </source>
</evidence>
<keyword evidence="2" id="KW-0805">Transcription regulation</keyword>
<evidence type="ECO:0000256" key="4">
    <source>
        <dbReference type="ARBA" id="ARBA00023163"/>
    </source>
</evidence>
<dbReference type="AlphaFoldDB" id="I2BCC8"/>
<dbReference type="Gene3D" id="1.10.10.10">
    <property type="entry name" value="Winged helix-like DNA-binding domain superfamily/Winged helix DNA-binding domain"/>
    <property type="match status" value="1"/>
</dbReference>
<dbReference type="HOGENOM" id="CLU_039613_1_1_6"/>
<evidence type="ECO:0000256" key="3">
    <source>
        <dbReference type="ARBA" id="ARBA00023125"/>
    </source>
</evidence>
<accession>I2BCC8</accession>
<dbReference type="STRING" id="630626.EBL_c31120"/>
<keyword evidence="4" id="KW-0804">Transcription</keyword>
<dbReference type="eggNOG" id="COG0583">
    <property type="taxonomic scope" value="Bacteria"/>
</dbReference>
<dbReference type="Pfam" id="PF03466">
    <property type="entry name" value="LysR_substrate"/>
    <property type="match status" value="1"/>
</dbReference>
<dbReference type="GO" id="GO:0003677">
    <property type="term" value="F:DNA binding"/>
    <property type="evidence" value="ECO:0007669"/>
    <property type="project" value="UniProtKB-KW"/>
</dbReference>
<dbReference type="Proteomes" id="UP000001955">
    <property type="component" value="Chromosome"/>
</dbReference>
<dbReference type="InterPro" id="IPR000835">
    <property type="entry name" value="HTH_MarR-typ"/>
</dbReference>
<dbReference type="PATRIC" id="fig|630626.3.peg.3032"/>
<dbReference type="KEGG" id="ebt:EBL_c31120"/>
<dbReference type="InterPro" id="IPR036390">
    <property type="entry name" value="WH_DNA-bd_sf"/>
</dbReference>
<evidence type="ECO:0000256" key="1">
    <source>
        <dbReference type="ARBA" id="ARBA00009437"/>
    </source>
</evidence>
<evidence type="ECO:0000256" key="2">
    <source>
        <dbReference type="ARBA" id="ARBA00023015"/>
    </source>
</evidence>
<name>I2BCC8_SHIBC</name>
<feature type="domain" description="HTH lysR-type" evidence="5">
    <location>
        <begin position="16"/>
        <end position="73"/>
    </location>
</feature>
<dbReference type="GO" id="GO:0003700">
    <property type="term" value="F:DNA-binding transcription factor activity"/>
    <property type="evidence" value="ECO:0007669"/>
    <property type="project" value="InterPro"/>
</dbReference>
<gene>
    <name evidence="6" type="ordered locus">EBL_c31120</name>
</gene>
<dbReference type="InterPro" id="IPR005119">
    <property type="entry name" value="LysR_subst-bd"/>
</dbReference>
<dbReference type="InterPro" id="IPR000847">
    <property type="entry name" value="LysR_HTH_N"/>
</dbReference>
<dbReference type="SMART" id="SM00347">
    <property type="entry name" value="HTH_MARR"/>
    <property type="match status" value="1"/>
</dbReference>
<dbReference type="Gene3D" id="3.40.190.10">
    <property type="entry name" value="Periplasmic binding protein-like II"/>
    <property type="match status" value="2"/>
</dbReference>
<dbReference type="PROSITE" id="PS50931">
    <property type="entry name" value="HTH_LYSR"/>
    <property type="match status" value="1"/>
</dbReference>